<keyword evidence="2" id="KW-1185">Reference proteome</keyword>
<proteinExistence type="predicted"/>
<evidence type="ECO:0000313" key="1">
    <source>
        <dbReference type="EMBL" id="KHJ82062.1"/>
    </source>
</evidence>
<protein>
    <submittedName>
        <fullName evidence="1">Uncharacterized protein</fullName>
    </submittedName>
</protein>
<dbReference type="AlphaFoldDB" id="A0A0B1SEW5"/>
<organism evidence="1 2">
    <name type="scientific">Oesophagostomum dentatum</name>
    <name type="common">Nodular worm</name>
    <dbReference type="NCBI Taxonomy" id="61180"/>
    <lineage>
        <taxon>Eukaryota</taxon>
        <taxon>Metazoa</taxon>
        <taxon>Ecdysozoa</taxon>
        <taxon>Nematoda</taxon>
        <taxon>Chromadorea</taxon>
        <taxon>Rhabditida</taxon>
        <taxon>Rhabditina</taxon>
        <taxon>Rhabditomorpha</taxon>
        <taxon>Strongyloidea</taxon>
        <taxon>Strongylidae</taxon>
        <taxon>Oesophagostomum</taxon>
    </lineage>
</organism>
<evidence type="ECO:0000313" key="2">
    <source>
        <dbReference type="Proteomes" id="UP000053660"/>
    </source>
</evidence>
<sequence>MQLQKEGLLGKEPPELIEDLKNMKASADKTVVPVRFCEAESSSKGFDPEAEIASALRAIIDDARIPLAEKQKKCELFKKHHPKMYRKYFAHLSW</sequence>
<gene>
    <name evidence="1" type="ORF">OESDEN_18246</name>
</gene>
<dbReference type="OrthoDB" id="276323at2759"/>
<name>A0A0B1SEW5_OESDE</name>
<reference evidence="1 2" key="1">
    <citation type="submission" date="2014-03" db="EMBL/GenBank/DDBJ databases">
        <title>Draft genome of the hookworm Oesophagostomum dentatum.</title>
        <authorList>
            <person name="Mitreva M."/>
        </authorList>
    </citation>
    <scope>NUCLEOTIDE SEQUENCE [LARGE SCALE GENOMIC DNA]</scope>
    <source>
        <strain evidence="1 2">OD-Hann</strain>
    </source>
</reference>
<accession>A0A0B1SEW5</accession>
<dbReference type="Proteomes" id="UP000053660">
    <property type="component" value="Unassembled WGS sequence"/>
</dbReference>
<dbReference type="EMBL" id="KN582550">
    <property type="protein sequence ID" value="KHJ82062.1"/>
    <property type="molecule type" value="Genomic_DNA"/>
</dbReference>